<evidence type="ECO:0000256" key="6">
    <source>
        <dbReference type="ARBA" id="ARBA00022974"/>
    </source>
</evidence>
<evidence type="ECO:0000256" key="7">
    <source>
        <dbReference type="ARBA" id="ARBA00023136"/>
    </source>
</evidence>
<keyword evidence="4" id="KW-0336">GPI-anchor</keyword>
<dbReference type="PANTHER" id="PTHR32077:SF65">
    <property type="entry name" value="FASCICLIN-LIKE ARABINOGALACTAN PROTEIN 11"/>
    <property type="match status" value="1"/>
</dbReference>
<dbReference type="Proteomes" id="UP001370490">
    <property type="component" value="Unassembled WGS sequence"/>
</dbReference>
<dbReference type="AlphaFoldDB" id="A0AAN8ZFP4"/>
<dbReference type="GO" id="GO:0009834">
    <property type="term" value="P:plant-type secondary cell wall biogenesis"/>
    <property type="evidence" value="ECO:0007669"/>
    <property type="project" value="TreeGrafter"/>
</dbReference>
<dbReference type="EMBL" id="JBAMMX010000007">
    <property type="protein sequence ID" value="KAK6936032.1"/>
    <property type="molecule type" value="Genomic_DNA"/>
</dbReference>
<dbReference type="SUPFAM" id="SSF82153">
    <property type="entry name" value="FAS1 domain"/>
    <property type="match status" value="1"/>
</dbReference>
<evidence type="ECO:0000256" key="4">
    <source>
        <dbReference type="ARBA" id="ARBA00022622"/>
    </source>
</evidence>
<comment type="similarity">
    <text evidence="2">Belongs to the fasciclin-like AGP family.</text>
</comment>
<keyword evidence="7" id="KW-0472">Membrane</keyword>
<feature type="region of interest" description="Disordered" evidence="10">
    <location>
        <begin position="135"/>
        <end position="170"/>
    </location>
</feature>
<dbReference type="GO" id="GO:0005886">
    <property type="term" value="C:plasma membrane"/>
    <property type="evidence" value="ECO:0007669"/>
    <property type="project" value="UniProtKB-SubCell"/>
</dbReference>
<keyword evidence="6" id="KW-0654">Proteoglycan</keyword>
<evidence type="ECO:0000256" key="1">
    <source>
        <dbReference type="ARBA" id="ARBA00004609"/>
    </source>
</evidence>
<reference evidence="12 13" key="1">
    <citation type="submission" date="2023-12" db="EMBL/GenBank/DDBJ databases">
        <title>A high-quality genome assembly for Dillenia turbinata (Dilleniales).</title>
        <authorList>
            <person name="Chanderbali A."/>
        </authorList>
    </citation>
    <scope>NUCLEOTIDE SEQUENCE [LARGE SCALE GENOMIC DNA]</scope>
    <source>
        <strain evidence="12">LSX21</strain>
        <tissue evidence="12">Leaf</tissue>
    </source>
</reference>
<gene>
    <name evidence="12" type="ORF">RJ641_033062</name>
</gene>
<sequence>MKATNVGDQINQQLNNSNNGMTVLAPTDNAFNSLKPGTLNSLTDQLKVQLLQFHVIPSFISVSQFQTASNPLRTQAGDTGNGQFPLNVTTSGNQVNISTGIVDTAIDNTLYSDNQLAVYQIDKVLLPLQIFGSPSPAPAPSEDDKKSASAKKKSPATDADSPADGASVDASAADNGVLRPRLVGFIIVITMFLRL</sequence>
<dbReference type="GO" id="GO:0098552">
    <property type="term" value="C:side of membrane"/>
    <property type="evidence" value="ECO:0007669"/>
    <property type="project" value="UniProtKB-KW"/>
</dbReference>
<dbReference type="PANTHER" id="PTHR32077">
    <property type="entry name" value="FASCICLIN-LIKE ARABINOGALACTAN PROTEIN"/>
    <property type="match status" value="1"/>
</dbReference>
<keyword evidence="4" id="KW-0449">Lipoprotein</keyword>
<dbReference type="FunFam" id="2.30.180.10:FF:000006">
    <property type="entry name" value="Fasciclin-like arabinogalactan protein 11"/>
    <property type="match status" value="1"/>
</dbReference>
<organism evidence="12 13">
    <name type="scientific">Dillenia turbinata</name>
    <dbReference type="NCBI Taxonomy" id="194707"/>
    <lineage>
        <taxon>Eukaryota</taxon>
        <taxon>Viridiplantae</taxon>
        <taxon>Streptophyta</taxon>
        <taxon>Embryophyta</taxon>
        <taxon>Tracheophyta</taxon>
        <taxon>Spermatophyta</taxon>
        <taxon>Magnoliopsida</taxon>
        <taxon>eudicotyledons</taxon>
        <taxon>Gunneridae</taxon>
        <taxon>Pentapetalae</taxon>
        <taxon>Dilleniales</taxon>
        <taxon>Dilleniaceae</taxon>
        <taxon>Dillenia</taxon>
    </lineage>
</organism>
<dbReference type="PROSITE" id="PS50213">
    <property type="entry name" value="FAS1"/>
    <property type="match status" value="1"/>
</dbReference>
<keyword evidence="13" id="KW-1185">Reference proteome</keyword>
<protein>
    <submittedName>
        <fullName evidence="12">FAS1 domain</fullName>
    </submittedName>
</protein>
<evidence type="ECO:0000256" key="5">
    <source>
        <dbReference type="ARBA" id="ARBA00022729"/>
    </source>
</evidence>
<evidence type="ECO:0000313" key="13">
    <source>
        <dbReference type="Proteomes" id="UP001370490"/>
    </source>
</evidence>
<comment type="subcellular location">
    <subcellularLocation>
        <location evidence="1">Cell membrane</location>
        <topology evidence="1">Lipid-anchor</topology>
        <topology evidence="1">GPI-anchor</topology>
    </subcellularLocation>
</comment>
<dbReference type="Gene3D" id="2.30.180.10">
    <property type="entry name" value="FAS1 domain"/>
    <property type="match status" value="1"/>
</dbReference>
<evidence type="ECO:0000259" key="11">
    <source>
        <dbReference type="PROSITE" id="PS50213"/>
    </source>
</evidence>
<evidence type="ECO:0000256" key="3">
    <source>
        <dbReference type="ARBA" id="ARBA00022475"/>
    </source>
</evidence>
<keyword evidence="5" id="KW-0732">Signal</keyword>
<comment type="caution">
    <text evidence="12">The sequence shown here is derived from an EMBL/GenBank/DDBJ whole genome shotgun (WGS) entry which is preliminary data.</text>
</comment>
<evidence type="ECO:0000313" key="12">
    <source>
        <dbReference type="EMBL" id="KAK6936032.1"/>
    </source>
</evidence>
<dbReference type="Pfam" id="PF02469">
    <property type="entry name" value="Fasciclin"/>
    <property type="match status" value="1"/>
</dbReference>
<proteinExistence type="inferred from homology"/>
<dbReference type="InterPro" id="IPR045003">
    <property type="entry name" value="FLA_A"/>
</dbReference>
<comment type="function">
    <text evidence="9">May be a cell surface adhesion protein.</text>
</comment>
<evidence type="ECO:0000256" key="2">
    <source>
        <dbReference type="ARBA" id="ARBA00007843"/>
    </source>
</evidence>
<feature type="compositionally biased region" description="Low complexity" evidence="10">
    <location>
        <begin position="156"/>
        <end position="170"/>
    </location>
</feature>
<keyword evidence="3" id="KW-1003">Cell membrane</keyword>
<feature type="domain" description="FAS1" evidence="11">
    <location>
        <begin position="1"/>
        <end position="125"/>
    </location>
</feature>
<dbReference type="InterPro" id="IPR000782">
    <property type="entry name" value="FAS1_domain"/>
</dbReference>
<evidence type="ECO:0000256" key="9">
    <source>
        <dbReference type="ARBA" id="ARBA00024686"/>
    </source>
</evidence>
<keyword evidence="8" id="KW-0325">Glycoprotein</keyword>
<accession>A0AAN8ZFP4</accession>
<name>A0AAN8ZFP4_9MAGN</name>
<evidence type="ECO:0000256" key="10">
    <source>
        <dbReference type="SAM" id="MobiDB-lite"/>
    </source>
</evidence>
<evidence type="ECO:0000256" key="8">
    <source>
        <dbReference type="ARBA" id="ARBA00023180"/>
    </source>
</evidence>
<dbReference type="InterPro" id="IPR036378">
    <property type="entry name" value="FAS1_dom_sf"/>
</dbReference>
<dbReference type="SMART" id="SM00554">
    <property type="entry name" value="FAS1"/>
    <property type="match status" value="1"/>
</dbReference>